<dbReference type="SUPFAM" id="SSF53756">
    <property type="entry name" value="UDP-Glycosyltransferase/glycogen phosphorylase"/>
    <property type="match status" value="1"/>
</dbReference>
<accession>A0AB39UT29</accession>
<evidence type="ECO:0000259" key="2">
    <source>
        <dbReference type="Pfam" id="PF13477"/>
    </source>
</evidence>
<dbReference type="PANTHER" id="PTHR12526">
    <property type="entry name" value="GLYCOSYLTRANSFERASE"/>
    <property type="match status" value="1"/>
</dbReference>
<reference evidence="3" key="1">
    <citation type="submission" date="2024-05" db="EMBL/GenBank/DDBJ databases">
        <title>Genome sequencing of novel strain.</title>
        <authorList>
            <person name="Ganbat D."/>
            <person name="Ganbat S."/>
            <person name="Lee S.-J."/>
        </authorList>
    </citation>
    <scope>NUCLEOTIDE SEQUENCE</scope>
    <source>
        <strain evidence="3">SMD15-11</strain>
    </source>
</reference>
<dbReference type="Pfam" id="PF13477">
    <property type="entry name" value="Glyco_trans_4_2"/>
    <property type="match status" value="1"/>
</dbReference>
<dbReference type="InterPro" id="IPR001296">
    <property type="entry name" value="Glyco_trans_1"/>
</dbReference>
<proteinExistence type="predicted"/>
<dbReference type="KEGG" id="tcd:AAIA72_09090"/>
<dbReference type="RefSeq" id="WP_369600007.1">
    <property type="nucleotide sequence ID" value="NZ_CP154858.1"/>
</dbReference>
<dbReference type="GO" id="GO:1901135">
    <property type="term" value="P:carbohydrate derivative metabolic process"/>
    <property type="evidence" value="ECO:0007669"/>
    <property type="project" value="UniProtKB-ARBA"/>
</dbReference>
<feature type="domain" description="Glycosyltransferase subfamily 4-like N-terminal" evidence="2">
    <location>
        <begin position="2"/>
        <end position="134"/>
    </location>
</feature>
<organism evidence="3">
    <name type="scientific">Thermohahella caldifontis</name>
    <dbReference type="NCBI Taxonomy" id="3142973"/>
    <lineage>
        <taxon>Bacteria</taxon>
        <taxon>Pseudomonadati</taxon>
        <taxon>Pseudomonadota</taxon>
        <taxon>Gammaproteobacteria</taxon>
        <taxon>Oceanospirillales</taxon>
        <taxon>Hahellaceae</taxon>
        <taxon>Thermohahella</taxon>
    </lineage>
</organism>
<dbReference type="Pfam" id="PF00534">
    <property type="entry name" value="Glycos_transf_1"/>
    <property type="match status" value="1"/>
</dbReference>
<dbReference type="PANTHER" id="PTHR12526:SF638">
    <property type="entry name" value="SPORE COAT PROTEIN SA"/>
    <property type="match status" value="1"/>
</dbReference>
<sequence>MQLAEAAQSAGYEVHVATADGPSVELIRAKGFIHHIVPFARSGQNPLKELRTLFSLVRLFRGTNPSLVHLVTIKPVLYGGIAARLAGVEAVVSAVSGLGTVFLAESLLERVRRWIVIGLYRCAFKQKKLAVIFQNPDDRQALVSLKLVSLHQTHLIRGAGVPLSDYPYIPEPEGKEIVIMAARLLRDKGVFEFVSAARLLKLRGLAVEMRLAGSPDPGNPTSVTEPMLKQWKAEGDVVLLGFRDDIAQQYAAAHIVCLPSYREGLPKSLLEAAACGRAIVTTDVPGCRDAVIPGKTGLLVPVKDVESLANAIQKLIENPGLRREMGLAGRRLAEKDFAIEKIVDQHLEIYKELLS</sequence>
<evidence type="ECO:0000259" key="1">
    <source>
        <dbReference type="Pfam" id="PF00534"/>
    </source>
</evidence>
<dbReference type="CDD" id="cd03808">
    <property type="entry name" value="GT4_CapM-like"/>
    <property type="match status" value="1"/>
</dbReference>
<evidence type="ECO:0000313" key="3">
    <source>
        <dbReference type="EMBL" id="XDT70966.1"/>
    </source>
</evidence>
<dbReference type="AlphaFoldDB" id="A0AB39UT29"/>
<gene>
    <name evidence="3" type="ORF">AAIA72_09090</name>
</gene>
<dbReference type="GO" id="GO:0016757">
    <property type="term" value="F:glycosyltransferase activity"/>
    <property type="evidence" value="ECO:0007669"/>
    <property type="project" value="InterPro"/>
</dbReference>
<dbReference type="EMBL" id="CP154858">
    <property type="protein sequence ID" value="XDT70966.1"/>
    <property type="molecule type" value="Genomic_DNA"/>
</dbReference>
<feature type="domain" description="Glycosyl transferase family 1" evidence="1">
    <location>
        <begin position="170"/>
        <end position="330"/>
    </location>
</feature>
<dbReference type="Gene3D" id="3.40.50.2000">
    <property type="entry name" value="Glycogen Phosphorylase B"/>
    <property type="match status" value="2"/>
</dbReference>
<name>A0AB39UT29_9GAMM</name>
<dbReference type="InterPro" id="IPR028098">
    <property type="entry name" value="Glyco_trans_4-like_N"/>
</dbReference>
<protein>
    <submittedName>
        <fullName evidence="3">Glycosyltransferase family 4 protein</fullName>
    </submittedName>
</protein>